<dbReference type="InterPro" id="IPR050351">
    <property type="entry name" value="BphY/WalK/GraS-like"/>
</dbReference>
<dbReference type="InterPro" id="IPR004358">
    <property type="entry name" value="Sig_transdc_His_kin-like_C"/>
</dbReference>
<dbReference type="CDD" id="cd00130">
    <property type="entry name" value="PAS"/>
    <property type="match status" value="1"/>
</dbReference>
<dbReference type="InterPro" id="IPR013656">
    <property type="entry name" value="PAS_4"/>
</dbReference>
<dbReference type="PROSITE" id="PS50113">
    <property type="entry name" value="PAC"/>
    <property type="match status" value="1"/>
</dbReference>
<dbReference type="Pfam" id="PF11845">
    <property type="entry name" value="Tll0287-like"/>
    <property type="match status" value="1"/>
</dbReference>
<keyword evidence="3" id="KW-0597">Phosphoprotein</keyword>
<sequence length="682" mass="76876">MTLFSPVFRKHRTIRRIRLYLAIALAGWTALLALSIMLELSSLRGNTEQTARAEALMAYEKDALYRRWASRRGGVYVEASPDSPPNLHLSHVTERDIITPSGRHLTLVNPAYMTRQVFQTAKEFAGPQGHIASLRPLYHGNQPDSWEAKCLRSFERGTTEASSVESMAGQPYMRFMRPFIAEESCLKCHGVQGYKVGDVVGGISVAVPMAGLLAAQQEEVWQIWGWHGLLWLLGCVVIGWGGRRIGLDTVALVTQEERLTERNEELVMTEEELRQQVDEYQQAQNELQAEKNKLETIMASMGDGLIIVAPDYRIIYQNRVITALFGDRTGELCYQAYRGKAERCLDCPVDQSFADGRPHTEELTLQNAGRELCFEVIASPLRDWNGSIVAVVAVLRDVTERKKAQREMERLNASLEERVYERTALLESEIRQREAAQYEIGLLNEDLMRRTLQLEQSNRELESFSYSVSHDLRAPLRHINGFSHALAEEFGDLLNEECRGYLQRIDTAASRMGVLIDDLLSLARVTQAEMRHERVDLSGLCVQVLKQLQETAPARQVEWTVAPDVAACGDPLLLRQLMENLLGNAWKYTGNADVARIEFGRTEWEGTPCCFIRDNGVGFDMQYADKLFKAFQRLHGTEFEGSGIGLATVQRIIARHGGRIWAESAVGCGATFYFVLPGCPDR</sequence>
<dbReference type="Gene3D" id="3.30.450.20">
    <property type="entry name" value="PAS domain"/>
    <property type="match status" value="1"/>
</dbReference>
<accession>A0ABM8EHJ1</accession>
<feature type="domain" description="PAC" evidence="10">
    <location>
        <begin position="358"/>
        <end position="410"/>
    </location>
</feature>
<dbReference type="InterPro" id="IPR035965">
    <property type="entry name" value="PAS-like_dom_sf"/>
</dbReference>
<dbReference type="NCBIfam" id="TIGR00229">
    <property type="entry name" value="sensory_box"/>
    <property type="match status" value="1"/>
</dbReference>
<dbReference type="InterPro" id="IPR000700">
    <property type="entry name" value="PAS-assoc_C"/>
</dbReference>
<evidence type="ECO:0000256" key="2">
    <source>
        <dbReference type="ARBA" id="ARBA00012438"/>
    </source>
</evidence>
<dbReference type="Pfam" id="PF00512">
    <property type="entry name" value="HisKA"/>
    <property type="match status" value="1"/>
</dbReference>
<evidence type="ECO:0000256" key="5">
    <source>
        <dbReference type="ARBA" id="ARBA00022777"/>
    </source>
</evidence>
<dbReference type="InterPro" id="IPR005467">
    <property type="entry name" value="His_kinase_dom"/>
</dbReference>
<dbReference type="CDD" id="cd00082">
    <property type="entry name" value="HisKA"/>
    <property type="match status" value="1"/>
</dbReference>
<evidence type="ECO:0000259" key="10">
    <source>
        <dbReference type="PROSITE" id="PS50113"/>
    </source>
</evidence>
<feature type="domain" description="Histidine kinase" evidence="9">
    <location>
        <begin position="467"/>
        <end position="680"/>
    </location>
</feature>
<keyword evidence="5" id="KW-0418">Kinase</keyword>
<dbReference type="InterPro" id="IPR036890">
    <property type="entry name" value="HATPase_C_sf"/>
</dbReference>
<feature type="transmembrane region" description="Helical" evidence="8">
    <location>
        <begin position="19"/>
        <end position="38"/>
    </location>
</feature>
<dbReference type="PANTHER" id="PTHR42878">
    <property type="entry name" value="TWO-COMPONENT HISTIDINE KINASE"/>
    <property type="match status" value="1"/>
</dbReference>
<dbReference type="SMART" id="SM00387">
    <property type="entry name" value="HATPase_c"/>
    <property type="match status" value="1"/>
</dbReference>
<protein>
    <recommendedName>
        <fullName evidence="2">histidine kinase</fullName>
        <ecNumber evidence="2">2.7.13.3</ecNumber>
    </recommendedName>
</protein>
<evidence type="ECO:0000256" key="4">
    <source>
        <dbReference type="ARBA" id="ARBA00022679"/>
    </source>
</evidence>
<keyword evidence="8" id="KW-0812">Transmembrane</keyword>
<dbReference type="SUPFAM" id="SSF47384">
    <property type="entry name" value="Homodimeric domain of signal transducing histidine kinase"/>
    <property type="match status" value="1"/>
</dbReference>
<organism evidence="11 12">
    <name type="scientific">Geotalea uraniireducens</name>
    <dbReference type="NCBI Taxonomy" id="351604"/>
    <lineage>
        <taxon>Bacteria</taxon>
        <taxon>Pseudomonadati</taxon>
        <taxon>Thermodesulfobacteriota</taxon>
        <taxon>Desulfuromonadia</taxon>
        <taxon>Geobacterales</taxon>
        <taxon>Geobacteraceae</taxon>
        <taxon>Geotalea</taxon>
    </lineage>
</organism>
<dbReference type="InterPro" id="IPR036097">
    <property type="entry name" value="HisK_dim/P_sf"/>
</dbReference>
<comment type="catalytic activity">
    <reaction evidence="1">
        <text>ATP + protein L-histidine = ADP + protein N-phospho-L-histidine.</text>
        <dbReference type="EC" id="2.7.13.3"/>
    </reaction>
</comment>
<evidence type="ECO:0000256" key="8">
    <source>
        <dbReference type="SAM" id="Phobius"/>
    </source>
</evidence>
<reference evidence="11 12" key="1">
    <citation type="submission" date="2022-12" db="EMBL/GenBank/DDBJ databases">
        <title>Polyphasic characterization of Geotalea uranireducens NIT-SL11 newly isolated from a complex of sewage sludge and microbially reduced graphene oxide.</title>
        <authorList>
            <person name="Xie L."/>
            <person name="Yoshida N."/>
            <person name="Meng L."/>
        </authorList>
    </citation>
    <scope>NUCLEOTIDE SEQUENCE [LARGE SCALE GENOMIC DNA]</scope>
    <source>
        <strain evidence="11 12">NIT-SL11</strain>
    </source>
</reference>
<dbReference type="InterPro" id="IPR000014">
    <property type="entry name" value="PAS"/>
</dbReference>
<dbReference type="InterPro" id="IPR021796">
    <property type="entry name" value="Tll0287-like_dom"/>
</dbReference>
<dbReference type="Gene3D" id="3.30.565.10">
    <property type="entry name" value="Histidine kinase-like ATPase, C-terminal domain"/>
    <property type="match status" value="1"/>
</dbReference>
<dbReference type="SMART" id="SM00388">
    <property type="entry name" value="HisKA"/>
    <property type="match status" value="1"/>
</dbReference>
<dbReference type="InterPro" id="IPR003661">
    <property type="entry name" value="HisK_dim/P_dom"/>
</dbReference>
<dbReference type="Proteomes" id="UP001317705">
    <property type="component" value="Chromosome"/>
</dbReference>
<evidence type="ECO:0000256" key="1">
    <source>
        <dbReference type="ARBA" id="ARBA00000085"/>
    </source>
</evidence>
<evidence type="ECO:0000259" key="9">
    <source>
        <dbReference type="PROSITE" id="PS50109"/>
    </source>
</evidence>
<evidence type="ECO:0000313" key="11">
    <source>
        <dbReference type="EMBL" id="BDV41879.1"/>
    </source>
</evidence>
<dbReference type="EC" id="2.7.13.3" evidence="2"/>
<evidence type="ECO:0000256" key="3">
    <source>
        <dbReference type="ARBA" id="ARBA00022553"/>
    </source>
</evidence>
<evidence type="ECO:0000313" key="12">
    <source>
        <dbReference type="Proteomes" id="UP001317705"/>
    </source>
</evidence>
<dbReference type="PANTHER" id="PTHR42878:SF15">
    <property type="entry name" value="BACTERIOPHYTOCHROME"/>
    <property type="match status" value="1"/>
</dbReference>
<keyword evidence="12" id="KW-1185">Reference proteome</keyword>
<keyword evidence="8" id="KW-1133">Transmembrane helix</keyword>
<evidence type="ECO:0000256" key="6">
    <source>
        <dbReference type="ARBA" id="ARBA00023136"/>
    </source>
</evidence>
<dbReference type="Gene3D" id="3.30.450.290">
    <property type="match status" value="1"/>
</dbReference>
<dbReference type="InterPro" id="IPR003594">
    <property type="entry name" value="HATPase_dom"/>
</dbReference>
<name>A0ABM8EHJ1_9BACT</name>
<keyword evidence="4" id="KW-0808">Transferase</keyword>
<dbReference type="PROSITE" id="PS50109">
    <property type="entry name" value="HIS_KIN"/>
    <property type="match status" value="1"/>
</dbReference>
<gene>
    <name evidence="11" type="ORF">GURASL_08020</name>
</gene>
<proteinExistence type="predicted"/>
<keyword evidence="7" id="KW-0175">Coiled coil</keyword>
<dbReference type="Pfam" id="PF08448">
    <property type="entry name" value="PAS_4"/>
    <property type="match status" value="1"/>
</dbReference>
<evidence type="ECO:0000256" key="7">
    <source>
        <dbReference type="SAM" id="Coils"/>
    </source>
</evidence>
<dbReference type="EMBL" id="AP027151">
    <property type="protein sequence ID" value="BDV41879.1"/>
    <property type="molecule type" value="Genomic_DNA"/>
</dbReference>
<keyword evidence="6 8" id="KW-0472">Membrane</keyword>
<dbReference type="Gene3D" id="1.10.287.130">
    <property type="match status" value="1"/>
</dbReference>
<dbReference type="SUPFAM" id="SSF55874">
    <property type="entry name" value="ATPase domain of HSP90 chaperone/DNA topoisomerase II/histidine kinase"/>
    <property type="match status" value="1"/>
</dbReference>
<feature type="coiled-coil region" evidence="7">
    <location>
        <begin position="252"/>
        <end position="300"/>
    </location>
</feature>
<dbReference type="Pfam" id="PF02518">
    <property type="entry name" value="HATPase_c"/>
    <property type="match status" value="1"/>
</dbReference>
<dbReference type="SUPFAM" id="SSF55785">
    <property type="entry name" value="PYP-like sensor domain (PAS domain)"/>
    <property type="match status" value="1"/>
</dbReference>
<dbReference type="PRINTS" id="PR00344">
    <property type="entry name" value="BCTRLSENSOR"/>
</dbReference>
<dbReference type="RefSeq" id="WP_282001992.1">
    <property type="nucleotide sequence ID" value="NZ_AP027151.1"/>
</dbReference>